<proteinExistence type="predicted"/>
<dbReference type="Proteomes" id="UP000830835">
    <property type="component" value="Unassembled WGS sequence"/>
</dbReference>
<keyword evidence="2" id="KW-1185">Reference proteome</keyword>
<reference evidence="1" key="1">
    <citation type="submission" date="2021-02" db="EMBL/GenBank/DDBJ databases">
        <title>The CRISPR/cas machinery reduction and long-range gene transfer in the hot spring cyanobacterium Synechococcus.</title>
        <authorList>
            <person name="Dvorak P."/>
            <person name="Jahodarova E."/>
            <person name="Hasler P."/>
            <person name="Poulickova A."/>
        </authorList>
    </citation>
    <scope>NUCLEOTIDE SEQUENCE</scope>
    <source>
        <strain evidence="1">Rupite</strain>
    </source>
</reference>
<sequence>MKALGNEFYLGKILSQKLTQITPAYPPLISGVGDYASLLVKPFGMAGYEVGTVVSSFQENLIKPSEGVIPLQRLEASALAQLLASSELILLHFSGYGYAQRGLCGWLVDGLQRWKQSHTERRLITIFHEVYASGPFWRSSFWTMLPQRWIARNLAHLSESAFVTSQAACEQLKELRPSLPLEVLPVFSNVGEPKEVLPLLERDPIAIVFGGSRRRSKTYEAALRNEPLLSKSFDQLGITQVIDIGPADFAPAQLGGRPIQVLGVLSAQDISYWLSQSRLGLMDYPRHVLTKSGIAAAYFAHGMLVLNLSNVGVLPDDLQEGREFLELAQVANGSYEPQTIASAGLAWYLPHNVENTVKKIIHSLT</sequence>
<gene>
    <name evidence="1" type="ORF">JX360_14015</name>
</gene>
<accession>A0ABT0CE51</accession>
<protein>
    <recommendedName>
        <fullName evidence="3">Glycosyltransferase</fullName>
    </recommendedName>
</protein>
<dbReference type="RefSeq" id="WP_244352135.1">
    <property type="nucleotide sequence ID" value="NZ_JAFIRA010000043.1"/>
</dbReference>
<evidence type="ECO:0000313" key="2">
    <source>
        <dbReference type="Proteomes" id="UP000830835"/>
    </source>
</evidence>
<evidence type="ECO:0008006" key="3">
    <source>
        <dbReference type="Google" id="ProtNLM"/>
    </source>
</evidence>
<organism evidence="1 2">
    <name type="scientific">Thermostichus vulcanus str. 'Rupite'</name>
    <dbReference type="NCBI Taxonomy" id="2813851"/>
    <lineage>
        <taxon>Bacteria</taxon>
        <taxon>Bacillati</taxon>
        <taxon>Cyanobacteriota</taxon>
        <taxon>Cyanophyceae</taxon>
        <taxon>Thermostichales</taxon>
        <taxon>Thermostichaceae</taxon>
        <taxon>Thermostichus</taxon>
    </lineage>
</organism>
<dbReference type="EMBL" id="JAFIRA010000043">
    <property type="protein sequence ID" value="MCJ2544004.1"/>
    <property type="molecule type" value="Genomic_DNA"/>
</dbReference>
<comment type="caution">
    <text evidence="1">The sequence shown here is derived from an EMBL/GenBank/DDBJ whole genome shotgun (WGS) entry which is preliminary data.</text>
</comment>
<evidence type="ECO:0000313" key="1">
    <source>
        <dbReference type="EMBL" id="MCJ2544004.1"/>
    </source>
</evidence>
<name>A0ABT0CE51_THEVL</name>